<keyword evidence="1" id="KW-0732">Signal</keyword>
<organism evidence="2 3">
    <name type="scientific">Plectus sambesii</name>
    <dbReference type="NCBI Taxonomy" id="2011161"/>
    <lineage>
        <taxon>Eukaryota</taxon>
        <taxon>Metazoa</taxon>
        <taxon>Ecdysozoa</taxon>
        <taxon>Nematoda</taxon>
        <taxon>Chromadorea</taxon>
        <taxon>Plectida</taxon>
        <taxon>Plectina</taxon>
        <taxon>Plectoidea</taxon>
        <taxon>Plectidae</taxon>
        <taxon>Plectus</taxon>
    </lineage>
</organism>
<accession>A0A914VMC6</accession>
<sequence>MKLVAIIFAVFALAIVPSRQDVVSASDACNAIGQFYEQGCSGLISALLGRSWKQASAYRRGDAIGSYGRYRALTPGTIVGFMGHVAVYTGRRRDTCNCMFVDVQGPRKHARCLQTYGSQAVYEYSY</sequence>
<dbReference type="WBParaSite" id="PSAMB.scaffold2112size25307.g16424.t1">
    <property type="protein sequence ID" value="PSAMB.scaffold2112size25307.g16424.t1"/>
    <property type="gene ID" value="PSAMB.scaffold2112size25307.g16424"/>
</dbReference>
<dbReference type="AlphaFoldDB" id="A0A914VMC6"/>
<name>A0A914VMC6_9BILA</name>
<feature type="chain" id="PRO_5037161865" evidence="1">
    <location>
        <begin position="21"/>
        <end position="126"/>
    </location>
</feature>
<evidence type="ECO:0000313" key="2">
    <source>
        <dbReference type="Proteomes" id="UP000887566"/>
    </source>
</evidence>
<proteinExistence type="predicted"/>
<protein>
    <submittedName>
        <fullName evidence="3">Uncharacterized protein</fullName>
    </submittedName>
</protein>
<feature type="signal peptide" evidence="1">
    <location>
        <begin position="1"/>
        <end position="20"/>
    </location>
</feature>
<reference evidence="3" key="1">
    <citation type="submission" date="2022-11" db="UniProtKB">
        <authorList>
            <consortium name="WormBaseParasite"/>
        </authorList>
    </citation>
    <scope>IDENTIFICATION</scope>
</reference>
<evidence type="ECO:0000313" key="3">
    <source>
        <dbReference type="WBParaSite" id="PSAMB.scaffold2112size25307.g16424.t1"/>
    </source>
</evidence>
<keyword evidence="2" id="KW-1185">Reference proteome</keyword>
<evidence type="ECO:0000256" key="1">
    <source>
        <dbReference type="SAM" id="SignalP"/>
    </source>
</evidence>
<dbReference type="Proteomes" id="UP000887566">
    <property type="component" value="Unplaced"/>
</dbReference>